<keyword evidence="1" id="KW-0812">Transmembrane</keyword>
<reference evidence="2" key="1">
    <citation type="submission" date="2018-11" db="EMBL/GenBank/DDBJ databases">
        <authorList>
            <person name="Onetto C."/>
        </authorList>
    </citation>
    <scope>NUCLEOTIDE SEQUENCE [LARGE SCALE GENOMIC DNA]</scope>
</reference>
<organism evidence="2 3">
    <name type="scientific">Candidatus Defluviicoccus seviourii</name>
    <dbReference type="NCBI Taxonomy" id="2565273"/>
    <lineage>
        <taxon>Bacteria</taxon>
        <taxon>Pseudomonadati</taxon>
        <taxon>Pseudomonadota</taxon>
        <taxon>Alphaproteobacteria</taxon>
        <taxon>Rhodospirillales</taxon>
        <taxon>Rhodospirillaceae</taxon>
        <taxon>Defluviicoccus</taxon>
    </lineage>
</organism>
<gene>
    <name evidence="2" type="ORF">DF3PA_70136</name>
</gene>
<comment type="caution">
    <text evidence="2">The sequence shown here is derived from an EMBL/GenBank/DDBJ whole genome shotgun (WGS) entry which is preliminary data.</text>
</comment>
<name>A0A564WH74_9PROT</name>
<accession>A0A564WH74</accession>
<evidence type="ECO:0000313" key="2">
    <source>
        <dbReference type="EMBL" id="VUX47815.1"/>
    </source>
</evidence>
<evidence type="ECO:0000313" key="3">
    <source>
        <dbReference type="Proteomes" id="UP000326641"/>
    </source>
</evidence>
<feature type="transmembrane region" description="Helical" evidence="1">
    <location>
        <begin position="130"/>
        <end position="155"/>
    </location>
</feature>
<evidence type="ECO:0000256" key="1">
    <source>
        <dbReference type="SAM" id="Phobius"/>
    </source>
</evidence>
<sequence length="220" mass="22260">MGELYYGGSKVGRITLMGELADHIPNGCVDLVYNSVAEAVAGLESITHGFYDLIRHRKLIVQVGEYELTSAQLQWRTTQPITIMPAPEGAANTTKIIVGALLVVAAIALVVVTAGAAAPGVGFAASMGGSALFGLTTVGGLALALGAAGAGMLVAGMAPTPEMSDLGADSLDGKRTSSVYQGPLNTQSAGGPVPVVYGRCLVGGVVIHADLQIQQLLDGS</sequence>
<keyword evidence="1" id="KW-0472">Membrane</keyword>
<feature type="transmembrane region" description="Helical" evidence="1">
    <location>
        <begin position="96"/>
        <end position="118"/>
    </location>
</feature>
<dbReference type="Proteomes" id="UP000326641">
    <property type="component" value="Unassembled WGS sequence"/>
</dbReference>
<keyword evidence="3" id="KW-1185">Reference proteome</keyword>
<dbReference type="EMBL" id="UXAT02000052">
    <property type="protein sequence ID" value="VUX47815.1"/>
    <property type="molecule type" value="Genomic_DNA"/>
</dbReference>
<keyword evidence="1" id="KW-1133">Transmembrane helix</keyword>
<protein>
    <submittedName>
        <fullName evidence="2">Phage-related protein, tail component</fullName>
    </submittedName>
</protein>
<dbReference type="AlphaFoldDB" id="A0A564WH74"/>
<proteinExistence type="predicted"/>